<dbReference type="InterPro" id="IPR010766">
    <property type="entry name" value="DRTGG"/>
</dbReference>
<dbReference type="Gene3D" id="3.40.50.300">
    <property type="entry name" value="P-loop containing nucleotide triphosphate hydrolases"/>
    <property type="match status" value="1"/>
</dbReference>
<comment type="pathway">
    <text evidence="3 13">Metabolic intermediate biosynthesis; acetyl-CoA biosynthesis; acetyl-CoA from acetate: step 2/2.</text>
</comment>
<dbReference type="InterPro" id="IPR016475">
    <property type="entry name" value="P-Actrans_bac"/>
</dbReference>
<dbReference type="Gene3D" id="3.40.50.10750">
    <property type="entry name" value="Isocitrate/Isopropylmalate dehydrogenase-like"/>
    <property type="match status" value="1"/>
</dbReference>
<dbReference type="NCBIfam" id="NF004167">
    <property type="entry name" value="PRK05632.1"/>
    <property type="match status" value="1"/>
</dbReference>
<evidence type="ECO:0000256" key="2">
    <source>
        <dbReference type="ARBA" id="ARBA00004496"/>
    </source>
</evidence>
<evidence type="ECO:0000256" key="4">
    <source>
        <dbReference type="ARBA" id="ARBA00008756"/>
    </source>
</evidence>
<dbReference type="InterPro" id="IPR028979">
    <property type="entry name" value="Ser_kin/Pase_Hpr-like_N_sf"/>
</dbReference>
<dbReference type="Pfam" id="PF13500">
    <property type="entry name" value="AAA_26"/>
    <property type="match status" value="1"/>
</dbReference>
<evidence type="ECO:0000256" key="9">
    <source>
        <dbReference type="ARBA" id="ARBA00022679"/>
    </source>
</evidence>
<dbReference type="PIRSF" id="PIRSF006107">
    <property type="entry name" value="PhpActrans_proteobac"/>
    <property type="match status" value="1"/>
</dbReference>
<dbReference type="SUPFAM" id="SSF75138">
    <property type="entry name" value="HprK N-terminal domain-like"/>
    <property type="match status" value="1"/>
</dbReference>
<comment type="similarity">
    <text evidence="5 13">In the N-terminal section; belongs to the CobB/CobQ family.</text>
</comment>
<dbReference type="PANTHER" id="PTHR43356">
    <property type="entry name" value="PHOSPHATE ACETYLTRANSFERASE"/>
    <property type="match status" value="1"/>
</dbReference>
<evidence type="ECO:0000256" key="12">
    <source>
        <dbReference type="ARBA" id="ARBA00049955"/>
    </source>
</evidence>
<dbReference type="GO" id="GO:0008959">
    <property type="term" value="F:phosphate acetyltransferase activity"/>
    <property type="evidence" value="ECO:0007669"/>
    <property type="project" value="UniProtKB-EC"/>
</dbReference>
<dbReference type="InterPro" id="IPR027417">
    <property type="entry name" value="P-loop_NTPase"/>
</dbReference>
<evidence type="ECO:0000256" key="5">
    <source>
        <dbReference type="ARBA" id="ARBA00009786"/>
    </source>
</evidence>
<dbReference type="InterPro" id="IPR004614">
    <property type="entry name" value="P_AcTrfase"/>
</dbReference>
<evidence type="ECO:0000256" key="10">
    <source>
        <dbReference type="ARBA" id="ARBA00023315"/>
    </source>
</evidence>
<proteinExistence type="inferred from homology"/>
<accession>A0ABX7TZZ7</accession>
<dbReference type="EMBL" id="CP071839">
    <property type="protein sequence ID" value="QTE00967.1"/>
    <property type="molecule type" value="Genomic_DNA"/>
</dbReference>
<evidence type="ECO:0000256" key="13">
    <source>
        <dbReference type="PIRNR" id="PIRNR006107"/>
    </source>
</evidence>
<dbReference type="InterPro" id="IPR002505">
    <property type="entry name" value="PTA_PTB"/>
</dbReference>
<organism evidence="16 17">
    <name type="scientific">Streptomyces cyanogenus</name>
    <dbReference type="NCBI Taxonomy" id="80860"/>
    <lineage>
        <taxon>Bacteria</taxon>
        <taxon>Bacillati</taxon>
        <taxon>Actinomycetota</taxon>
        <taxon>Actinomycetes</taxon>
        <taxon>Kitasatosporales</taxon>
        <taxon>Streptomycetaceae</taxon>
        <taxon>Streptomyces</taxon>
    </lineage>
</organism>
<evidence type="ECO:0000256" key="11">
    <source>
        <dbReference type="ARBA" id="ARBA00031108"/>
    </source>
</evidence>
<dbReference type="CDD" id="cd03109">
    <property type="entry name" value="DTBS"/>
    <property type="match status" value="1"/>
</dbReference>
<dbReference type="InterPro" id="IPR042112">
    <property type="entry name" value="P_AcTrfase_dom2"/>
</dbReference>
<protein>
    <recommendedName>
        <fullName evidence="7 13">Phosphate acetyltransferase</fullName>
        <ecNumber evidence="6 13">2.3.1.8</ecNumber>
    </recommendedName>
    <alternativeName>
        <fullName evidence="11 13">Phosphotransacetylase</fullName>
    </alternativeName>
</protein>
<dbReference type="Pfam" id="PF07085">
    <property type="entry name" value="DRTGG"/>
    <property type="match status" value="1"/>
</dbReference>
<dbReference type="SUPFAM" id="SSF53659">
    <property type="entry name" value="Isocitrate/Isopropylmalate dehydrogenase-like"/>
    <property type="match status" value="1"/>
</dbReference>
<evidence type="ECO:0000256" key="6">
    <source>
        <dbReference type="ARBA" id="ARBA00012707"/>
    </source>
</evidence>
<keyword evidence="17" id="KW-1185">Reference proteome</keyword>
<feature type="domain" description="Phosphate acetyl/butaryl transferase" evidence="14">
    <location>
        <begin position="366"/>
        <end position="683"/>
    </location>
</feature>
<dbReference type="InterPro" id="IPR050500">
    <property type="entry name" value="Phos_Acetyltrans/Butyryltrans"/>
</dbReference>
<comment type="catalytic activity">
    <reaction evidence="1 13">
        <text>acetyl-CoA + phosphate = acetyl phosphate + CoA</text>
        <dbReference type="Rhea" id="RHEA:19521"/>
        <dbReference type="ChEBI" id="CHEBI:22191"/>
        <dbReference type="ChEBI" id="CHEBI:43474"/>
        <dbReference type="ChEBI" id="CHEBI:57287"/>
        <dbReference type="ChEBI" id="CHEBI:57288"/>
        <dbReference type="EC" id="2.3.1.8"/>
    </reaction>
</comment>
<evidence type="ECO:0000256" key="3">
    <source>
        <dbReference type="ARBA" id="ARBA00004989"/>
    </source>
</evidence>
<dbReference type="Pfam" id="PF01515">
    <property type="entry name" value="PTA_PTB"/>
    <property type="match status" value="1"/>
</dbReference>
<comment type="similarity">
    <text evidence="4 13">In the C-terminal section; belongs to the phosphate acetyltransferase and butyryltransferase family.</text>
</comment>
<dbReference type="Gene3D" id="3.40.50.10950">
    <property type="match status" value="1"/>
</dbReference>
<evidence type="ECO:0000259" key="14">
    <source>
        <dbReference type="Pfam" id="PF01515"/>
    </source>
</evidence>
<dbReference type="NCBIfam" id="NF007233">
    <property type="entry name" value="PRK09653.1"/>
    <property type="match status" value="1"/>
</dbReference>
<comment type="subcellular location">
    <subcellularLocation>
        <location evidence="2 13">Cytoplasm</location>
    </subcellularLocation>
</comment>
<evidence type="ECO:0000256" key="1">
    <source>
        <dbReference type="ARBA" id="ARBA00000705"/>
    </source>
</evidence>
<evidence type="ECO:0000313" key="16">
    <source>
        <dbReference type="EMBL" id="QTE00967.1"/>
    </source>
</evidence>
<evidence type="ECO:0000313" key="17">
    <source>
        <dbReference type="Proteomes" id="UP000663908"/>
    </source>
</evidence>
<feature type="domain" description="DRTGG" evidence="15">
    <location>
        <begin position="209"/>
        <end position="319"/>
    </location>
</feature>
<evidence type="ECO:0000256" key="7">
    <source>
        <dbReference type="ARBA" id="ARBA00021528"/>
    </source>
</evidence>
<gene>
    <name evidence="16" type="primary">pta</name>
    <name evidence="16" type="ORF">S1361_26785</name>
</gene>
<keyword evidence="10 13" id="KW-0012">Acyltransferase</keyword>
<keyword evidence="8 13" id="KW-0963">Cytoplasm</keyword>
<comment type="function">
    <text evidence="12 13">Involved in acetate metabolism.</text>
</comment>
<name>A0ABX7TZZ7_STRCY</name>
<dbReference type="NCBIfam" id="TIGR00651">
    <property type="entry name" value="pta"/>
    <property type="match status" value="1"/>
</dbReference>
<dbReference type="PANTHER" id="PTHR43356:SF3">
    <property type="entry name" value="PHOSPHATE ACETYLTRANSFERASE"/>
    <property type="match status" value="1"/>
</dbReference>
<sequence length="700" mass="74367">MTRSVYVTGIDRGDGRQVVELGVMELLTRQVDRVGVFRPLVHDGPDRLFELLRARYRLSQDPATVYGMDYDRASALQAEQGTDELVSVLVDRFHLVARDYDVVLVLGTDYAGTQLPDELSLNARLANEFGASVIPVVGGRKQSAASVLAETRNAYRAYDGLGCDVLAMVANRVAREDRDEIAERLASRLPVPTYVLPDEPALSAPTVAQIAQTLGAKVLLGDDSGLARDALDFVFGGAMLPNFLGALTPGCLVVTPGDRADLVVGSLAAHSAGTPPIAGMLLTLNEVPSEEILTLAARLAPGTPVLSVSGNSFPTAEQLFSMEGKMTAATPRKAETALGLFERYADTAGLARRVSAPSSDRVTPMMFEHKLLEQARSDKRRVVLPEGTEERVLQAAEVLLRRGVCDLSLLGPVDQIRKKAADLGIDLGDSELIDPATSELRDAFAEQYAALRAHKGVTVELAYDVVSDVNYFGTLMVQEGLADGMVSGSVHSTAATIRPAFEIIKTRPDSSIVSSVFFMCLADKVLVYGDCAVNPDPNAEQLADIAIQSAGTAAQFGVEPRIAMLSYSTGTSGSGADVDKVREATELARSRRPDLKIEGPIQYDAAVEPSVAATKLPGSEVAGQASVLIFPDLNTGNNTYKAVQRSAGAIAVGPVLQGLRKPVNDLSRGALVQDIVNTVAITAVQAQNSAQSPNEKASQQ</sequence>
<evidence type="ECO:0000259" key="15">
    <source>
        <dbReference type="Pfam" id="PF07085"/>
    </source>
</evidence>
<dbReference type="RefSeq" id="WP_208034483.1">
    <property type="nucleotide sequence ID" value="NZ_CP071839.1"/>
</dbReference>
<evidence type="ECO:0000256" key="8">
    <source>
        <dbReference type="ARBA" id="ARBA00022490"/>
    </source>
</evidence>
<dbReference type="SUPFAM" id="SSF52540">
    <property type="entry name" value="P-loop containing nucleoside triphosphate hydrolases"/>
    <property type="match status" value="1"/>
</dbReference>
<dbReference type="EC" id="2.3.1.8" evidence="6 13"/>
<dbReference type="Proteomes" id="UP000663908">
    <property type="component" value="Chromosome"/>
</dbReference>
<comment type="domain">
    <text evidence="13">The N-terminal region seems to be important for proper quaternary structure. The C-terminal region contains the substrate-binding site.</text>
</comment>
<dbReference type="InterPro" id="IPR042113">
    <property type="entry name" value="P_AcTrfase_dom1"/>
</dbReference>
<keyword evidence="9 13" id="KW-0808">Transferase</keyword>
<reference evidence="16 17" key="1">
    <citation type="submission" date="2021-03" db="EMBL/GenBank/DDBJ databases">
        <title>Complete genome sequence of Streptomyces cyanogenus S136, producer of anticancer angucycline landomycin A.</title>
        <authorList>
            <person name="Hrab P."/>
            <person name="Ruckert C."/>
            <person name="Busche T."/>
            <person name="Ostash I."/>
            <person name="Kalinowski J."/>
            <person name="Fedorenko V."/>
            <person name="Yushchuk O."/>
            <person name="Ostash B."/>
        </authorList>
    </citation>
    <scope>NUCLEOTIDE SEQUENCE [LARGE SCALE GENOMIC DNA]</scope>
    <source>
        <strain evidence="16 17">S136</strain>
    </source>
</reference>
<dbReference type="Gene3D" id="3.40.1390.20">
    <property type="entry name" value="HprK N-terminal domain-like"/>
    <property type="match status" value="1"/>
</dbReference>